<evidence type="ECO:0000313" key="2">
    <source>
        <dbReference type="Proteomes" id="UP000266305"/>
    </source>
</evidence>
<dbReference type="Proteomes" id="UP000266305">
    <property type="component" value="Unassembled WGS sequence"/>
</dbReference>
<accession>A0AAX1UFF7</accession>
<dbReference type="AlphaFoldDB" id="A0AAX1UFF7"/>
<gene>
    <name evidence="1" type="ORF">D1114_21020</name>
</gene>
<sequence>MKMIAPITVTDAVMASSNVPETDCPAWAAGTTYALGARVILTATHAIYESVQAGNTGHNPATDTTSTWWIRVGSTNRWRAFDNRTGQKTTRSGTIDYQLTLPSICTAVALVGLSAGSVRVRISDAGGTLIFDQTRQLVDRTDVASFFSYFTYAPVYSERAVFEGLPGYVGYTLRVTINAGVGTAEVGEIVAGKMFEFGTTLVDTEISFEDMSVRERDDFGSVFIVQRDAYDTITFRFAIPAGGEERVRRAVRDTRARPAFFYADVELVGRGLAVYGLAKPLRIPLQSAGTSIATLETEELS</sequence>
<evidence type="ECO:0008006" key="3">
    <source>
        <dbReference type="Google" id="ProtNLM"/>
    </source>
</evidence>
<protein>
    <recommendedName>
        <fullName evidence="3">Peptidase S1 domain-containing protein</fullName>
    </recommendedName>
</protein>
<proteinExistence type="predicted"/>
<dbReference type="EMBL" id="QWGP01000038">
    <property type="protein sequence ID" value="RHZ91155.1"/>
    <property type="molecule type" value="Genomic_DNA"/>
</dbReference>
<dbReference type="RefSeq" id="WP_119001346.1">
    <property type="nucleotide sequence ID" value="NZ_QWGP01000038.1"/>
</dbReference>
<organism evidence="1 2">
    <name type="scientific">Cereibacter sphaeroides</name>
    <name type="common">Rhodobacter sphaeroides</name>
    <dbReference type="NCBI Taxonomy" id="1063"/>
    <lineage>
        <taxon>Bacteria</taxon>
        <taxon>Pseudomonadati</taxon>
        <taxon>Pseudomonadota</taxon>
        <taxon>Alphaproteobacteria</taxon>
        <taxon>Rhodobacterales</taxon>
        <taxon>Paracoccaceae</taxon>
        <taxon>Cereibacter</taxon>
    </lineage>
</organism>
<evidence type="ECO:0000313" key="1">
    <source>
        <dbReference type="EMBL" id="RHZ91155.1"/>
    </source>
</evidence>
<comment type="caution">
    <text evidence="1">The sequence shown here is derived from an EMBL/GenBank/DDBJ whole genome shotgun (WGS) entry which is preliminary data.</text>
</comment>
<name>A0AAX1UFF7_CERSP</name>
<reference evidence="1 2" key="1">
    <citation type="submission" date="2018-08" db="EMBL/GenBank/DDBJ databases">
        <title>Draft genome sequence of Rhodobacter sphaeroides FY.</title>
        <authorList>
            <person name="Rayyan A."/>
            <person name="Meyer T.E."/>
            <person name="Kyndt J.A."/>
        </authorList>
    </citation>
    <scope>NUCLEOTIDE SEQUENCE [LARGE SCALE GENOMIC DNA]</scope>
    <source>
        <strain evidence="1 2">FY</strain>
    </source>
</reference>